<evidence type="ECO:0000313" key="2">
    <source>
        <dbReference type="EMBL" id="PLS31495.1"/>
    </source>
</evidence>
<name>A0A2N5JBB6_9BIFI</name>
<feature type="region of interest" description="Disordered" evidence="1">
    <location>
        <begin position="240"/>
        <end position="281"/>
    </location>
</feature>
<keyword evidence="3" id="KW-1185">Reference proteome</keyword>
<dbReference type="AlphaFoldDB" id="A0A2N5JBB6"/>
<protein>
    <submittedName>
        <fullName evidence="2">Uncharacterized protein</fullName>
    </submittedName>
</protein>
<comment type="caution">
    <text evidence="2">The sequence shown here is derived from an EMBL/GenBank/DDBJ whole genome shotgun (WGS) entry which is preliminary data.</text>
</comment>
<organism evidence="2 3">
    <name type="scientific">Bifidobacterium margollesii</name>
    <dbReference type="NCBI Taxonomy" id="2020964"/>
    <lineage>
        <taxon>Bacteria</taxon>
        <taxon>Bacillati</taxon>
        <taxon>Actinomycetota</taxon>
        <taxon>Actinomycetes</taxon>
        <taxon>Bifidobacteriales</taxon>
        <taxon>Bifidobacteriaceae</taxon>
        <taxon>Bifidobacterium</taxon>
    </lineage>
</organism>
<gene>
    <name evidence="2" type="ORF">Uis1B_0630</name>
</gene>
<evidence type="ECO:0000313" key="3">
    <source>
        <dbReference type="Proteomes" id="UP000235050"/>
    </source>
</evidence>
<accession>A0A2N5JBB6</accession>
<dbReference type="EMBL" id="NMWU01000009">
    <property type="protein sequence ID" value="PLS31495.1"/>
    <property type="molecule type" value="Genomic_DNA"/>
</dbReference>
<sequence>MFGKYGRTFAPRQRAWRRTGASVISVPLSRIDSSRPAAHSAPTRRSLTPSKREASCHVSKVRFVLIAIPLCACGTIPNSEWFRIHRAAGYLDLHSLINHHRVALHLSRLISSTRLDIADGPSHKSPFCDLRPSRPKILGLRIAEILRLRYHSSSNIRGLEAFLHQMRPSTTNACLKRFFPDLISSAYGNDSTDRIDQHHRSTGTIIRLDGTAAKQNGLLLHEKAIAIFGTAMRYRPALQPISRSADQPTHTPPISCGSRSSSGLRRSSRCRAGGTRADRRR</sequence>
<reference evidence="2 3" key="1">
    <citation type="submission" date="2017-07" db="EMBL/GenBank/DDBJ databases">
        <title>Bifidobacterium novel species.</title>
        <authorList>
            <person name="Lugli G.A."/>
            <person name="Milani C."/>
            <person name="Duranti S."/>
            <person name="Mangifesta M."/>
        </authorList>
    </citation>
    <scope>NUCLEOTIDE SEQUENCE [LARGE SCALE GENOMIC DNA]</scope>
    <source>
        <strain evidence="3">Uis1B</strain>
    </source>
</reference>
<evidence type="ECO:0000256" key="1">
    <source>
        <dbReference type="SAM" id="MobiDB-lite"/>
    </source>
</evidence>
<proteinExistence type="predicted"/>
<dbReference type="Proteomes" id="UP000235050">
    <property type="component" value="Unassembled WGS sequence"/>
</dbReference>
<feature type="compositionally biased region" description="Low complexity" evidence="1">
    <location>
        <begin position="255"/>
        <end position="265"/>
    </location>
</feature>